<dbReference type="AlphaFoldDB" id="A0A7X0JV13"/>
<evidence type="ECO:0000313" key="4">
    <source>
        <dbReference type="Proteomes" id="UP000528457"/>
    </source>
</evidence>
<dbReference type="Proteomes" id="UP000528457">
    <property type="component" value="Unassembled WGS sequence"/>
</dbReference>
<feature type="coiled-coil region" evidence="1">
    <location>
        <begin position="175"/>
        <end position="202"/>
    </location>
</feature>
<reference evidence="3 4" key="1">
    <citation type="submission" date="2020-08" db="EMBL/GenBank/DDBJ databases">
        <title>Genomic Encyclopedia of Type Strains, Phase IV (KMG-IV): sequencing the most valuable type-strain genomes for metagenomic binning, comparative biology and taxonomic classification.</title>
        <authorList>
            <person name="Goeker M."/>
        </authorList>
    </citation>
    <scope>NUCLEOTIDE SEQUENCE [LARGE SCALE GENOMIC DNA]</scope>
    <source>
        <strain evidence="3 4">DSM 22368</strain>
    </source>
</reference>
<gene>
    <name evidence="3" type="ORF">HNR48_002191</name>
</gene>
<dbReference type="RefSeq" id="WP_166847239.1">
    <property type="nucleotide sequence ID" value="NZ_JAAONY010000002.1"/>
</dbReference>
<keyword evidence="4" id="KW-1185">Reference proteome</keyword>
<keyword evidence="1" id="KW-0175">Coiled coil</keyword>
<evidence type="ECO:0000256" key="1">
    <source>
        <dbReference type="SAM" id="Coils"/>
    </source>
</evidence>
<accession>A0A7X0JV13</accession>
<evidence type="ECO:0000259" key="2">
    <source>
        <dbReference type="Pfam" id="PF01243"/>
    </source>
</evidence>
<dbReference type="PANTHER" id="PTHR42815">
    <property type="entry name" value="FAD-BINDING, PUTATIVE (AFU_ORTHOLOGUE AFUA_6G07600)-RELATED"/>
    <property type="match status" value="1"/>
</dbReference>
<name>A0A7X0JV13_9GAMM</name>
<organism evidence="3 4">
    <name type="scientific">Pseudoteredinibacter isoporae</name>
    <dbReference type="NCBI Taxonomy" id="570281"/>
    <lineage>
        <taxon>Bacteria</taxon>
        <taxon>Pseudomonadati</taxon>
        <taxon>Pseudomonadota</taxon>
        <taxon>Gammaproteobacteria</taxon>
        <taxon>Cellvibrionales</taxon>
        <taxon>Cellvibrionaceae</taxon>
        <taxon>Pseudoteredinibacter</taxon>
    </lineage>
</organism>
<evidence type="ECO:0000313" key="3">
    <source>
        <dbReference type="EMBL" id="MBB6521906.1"/>
    </source>
</evidence>
<dbReference type="Pfam" id="PF01243">
    <property type="entry name" value="PNPOx_N"/>
    <property type="match status" value="1"/>
</dbReference>
<feature type="domain" description="Pyridoxamine 5'-phosphate oxidase N-terminal" evidence="2">
    <location>
        <begin position="41"/>
        <end position="162"/>
    </location>
</feature>
<dbReference type="InterPro" id="IPR012349">
    <property type="entry name" value="Split_barrel_FMN-bd"/>
</dbReference>
<sequence length="202" mass="23051">MSYSSDIAFTETVKAIQSRKGSRRAYAQMEGNGAWATEVNDKLSAFIARQRSFFLASSNAEGQPYIQHRGGPPGFLKILDKKTLAFADYKGNRQFITHGNLAENAKAFIFLIDYSRKARAKIWGTAQVIEDNVKLLEQLMPAPGEYRAIPEQIIQFNIDAFDFNCPQHIPQRFEAEDVERVLKEKDREIMMLKERIKKLESG</sequence>
<dbReference type="InterPro" id="IPR011576">
    <property type="entry name" value="Pyridox_Oxase_N"/>
</dbReference>
<comment type="caution">
    <text evidence="3">The sequence shown here is derived from an EMBL/GenBank/DDBJ whole genome shotgun (WGS) entry which is preliminary data.</text>
</comment>
<dbReference type="InParanoid" id="A0A7X0JV13"/>
<proteinExistence type="predicted"/>
<dbReference type="EMBL" id="JACHHT010000002">
    <property type="protein sequence ID" value="MBB6521906.1"/>
    <property type="molecule type" value="Genomic_DNA"/>
</dbReference>
<dbReference type="Gene3D" id="2.30.110.10">
    <property type="entry name" value="Electron Transport, Fmn-binding Protein, Chain A"/>
    <property type="match status" value="1"/>
</dbReference>
<dbReference type="PANTHER" id="PTHR42815:SF2">
    <property type="entry name" value="FAD-BINDING, PUTATIVE (AFU_ORTHOLOGUE AFUA_6G07600)-RELATED"/>
    <property type="match status" value="1"/>
</dbReference>
<dbReference type="SUPFAM" id="SSF50475">
    <property type="entry name" value="FMN-binding split barrel"/>
    <property type="match status" value="1"/>
</dbReference>
<protein>
    <recommendedName>
        <fullName evidence="2">Pyridoxamine 5'-phosphate oxidase N-terminal domain-containing protein</fullName>
    </recommendedName>
</protein>